<name>A0A6L2KCU6_TANCI</name>
<gene>
    <name evidence="2" type="ORF">Tci_019154</name>
</gene>
<dbReference type="EMBL" id="BKCJ010002232">
    <property type="protein sequence ID" value="GEU47176.1"/>
    <property type="molecule type" value="Genomic_DNA"/>
</dbReference>
<organism evidence="2">
    <name type="scientific">Tanacetum cinerariifolium</name>
    <name type="common">Dalmatian daisy</name>
    <name type="synonym">Chrysanthemum cinerariifolium</name>
    <dbReference type="NCBI Taxonomy" id="118510"/>
    <lineage>
        <taxon>Eukaryota</taxon>
        <taxon>Viridiplantae</taxon>
        <taxon>Streptophyta</taxon>
        <taxon>Embryophyta</taxon>
        <taxon>Tracheophyta</taxon>
        <taxon>Spermatophyta</taxon>
        <taxon>Magnoliopsida</taxon>
        <taxon>eudicotyledons</taxon>
        <taxon>Gunneridae</taxon>
        <taxon>Pentapetalae</taxon>
        <taxon>asterids</taxon>
        <taxon>campanulids</taxon>
        <taxon>Asterales</taxon>
        <taxon>Asteraceae</taxon>
        <taxon>Asteroideae</taxon>
        <taxon>Anthemideae</taxon>
        <taxon>Anthemidinae</taxon>
        <taxon>Tanacetum</taxon>
    </lineage>
</organism>
<sequence>MSAISEAKREISLTMELRLNFDVKNKKVQRAMMAEAVDRYIFILDVASLKKEAKAVVKKKYCLANLILFDGPTEVDIYRNALLEKLLMESGVYESAEEITKREEILLRDKQTVQVGAICHVHSLFANHNRLERQHQHPKTVQVGTMSAAIGVPCFGKVKKFALTLQHLLNLILALASIPISLAPHVYQFVVGSLEIYTGTRWWKNNKTVTFCSKTNNKIFSSLGCLEMASDANDPSARRRRMVEKGSDRLALITTGRAPPNSTSVGGGHSSNASCSPSGPTL</sequence>
<evidence type="ECO:0000256" key="1">
    <source>
        <dbReference type="SAM" id="MobiDB-lite"/>
    </source>
</evidence>
<evidence type="ECO:0000313" key="2">
    <source>
        <dbReference type="EMBL" id="GEU47176.1"/>
    </source>
</evidence>
<feature type="compositionally biased region" description="Polar residues" evidence="1">
    <location>
        <begin position="260"/>
        <end position="282"/>
    </location>
</feature>
<proteinExistence type="predicted"/>
<reference evidence="2" key="1">
    <citation type="journal article" date="2019" name="Sci. Rep.">
        <title>Draft genome of Tanacetum cinerariifolium, the natural source of mosquito coil.</title>
        <authorList>
            <person name="Yamashiro T."/>
            <person name="Shiraishi A."/>
            <person name="Satake H."/>
            <person name="Nakayama K."/>
        </authorList>
    </citation>
    <scope>NUCLEOTIDE SEQUENCE</scope>
</reference>
<feature type="region of interest" description="Disordered" evidence="1">
    <location>
        <begin position="248"/>
        <end position="282"/>
    </location>
</feature>
<comment type="caution">
    <text evidence="2">The sequence shown here is derived from an EMBL/GenBank/DDBJ whole genome shotgun (WGS) entry which is preliminary data.</text>
</comment>
<protein>
    <submittedName>
        <fullName evidence="2">Nuclear poly(A) polymerase 4-like</fullName>
    </submittedName>
</protein>
<accession>A0A6L2KCU6</accession>
<dbReference type="AlphaFoldDB" id="A0A6L2KCU6"/>